<name>A0A6C0Y4Y4_9GAMM</name>
<keyword evidence="10" id="KW-0732">Signal</keyword>
<dbReference type="PANTHER" id="PTHR18952">
    <property type="entry name" value="CARBONIC ANHYDRASE"/>
    <property type="match status" value="1"/>
</dbReference>
<keyword evidence="8 10" id="KW-0456">Lyase</keyword>
<evidence type="ECO:0000256" key="8">
    <source>
        <dbReference type="ARBA" id="ARBA00023239"/>
    </source>
</evidence>
<dbReference type="InterPro" id="IPR018338">
    <property type="entry name" value="Carbonic_anhydrase_a-class_CS"/>
</dbReference>
<dbReference type="SUPFAM" id="SSF51069">
    <property type="entry name" value="Carbonic anhydrase"/>
    <property type="match status" value="1"/>
</dbReference>
<comment type="cofactor">
    <cofactor evidence="1 10">
        <name>Zn(2+)</name>
        <dbReference type="ChEBI" id="CHEBI:29105"/>
    </cofactor>
</comment>
<dbReference type="EMBL" id="CP044455">
    <property type="protein sequence ID" value="QIC70932.1"/>
    <property type="molecule type" value="Genomic_DNA"/>
</dbReference>
<gene>
    <name evidence="12" type="ORF">FSC09_11180</name>
</gene>
<evidence type="ECO:0000313" key="13">
    <source>
        <dbReference type="Proteomes" id="UP000503440"/>
    </source>
</evidence>
<dbReference type="RefSeq" id="WP_163146069.1">
    <property type="nucleotide sequence ID" value="NZ_CP044455.1"/>
</dbReference>
<keyword evidence="6 10" id="KW-0479">Metal-binding</keyword>
<dbReference type="Pfam" id="PF00194">
    <property type="entry name" value="Carb_anhydrase"/>
    <property type="match status" value="1"/>
</dbReference>
<keyword evidence="7 10" id="KW-0862">Zinc</keyword>
<dbReference type="InterPro" id="IPR001148">
    <property type="entry name" value="CA_dom"/>
</dbReference>
<evidence type="ECO:0000256" key="5">
    <source>
        <dbReference type="ARBA" id="ARBA00014628"/>
    </source>
</evidence>
<dbReference type="Gene3D" id="3.10.200.10">
    <property type="entry name" value="Alpha carbonic anhydrase"/>
    <property type="match status" value="1"/>
</dbReference>
<dbReference type="CDD" id="cd03124">
    <property type="entry name" value="alpha_CA_prokaryotic_like"/>
    <property type="match status" value="1"/>
</dbReference>
<dbReference type="InterPro" id="IPR041891">
    <property type="entry name" value="Alpha_CA_prokaryot-like"/>
</dbReference>
<proteinExistence type="inferred from homology"/>
<dbReference type="PROSITE" id="PS51144">
    <property type="entry name" value="ALPHA_CA_2"/>
    <property type="match status" value="1"/>
</dbReference>
<dbReference type="Proteomes" id="UP000503440">
    <property type="component" value="Chromosome"/>
</dbReference>
<dbReference type="SMART" id="SM01057">
    <property type="entry name" value="Carb_anhydrase"/>
    <property type="match status" value="1"/>
</dbReference>
<evidence type="ECO:0000256" key="7">
    <source>
        <dbReference type="ARBA" id="ARBA00022833"/>
    </source>
</evidence>
<reference evidence="12 13" key="1">
    <citation type="submission" date="2019-09" db="EMBL/GenBank/DDBJ databases">
        <title>Non-baumannii Acinetobacter spp. carrying blaNDM-1 isolated in China.</title>
        <authorList>
            <person name="Cui C."/>
            <person name="Chen C."/>
            <person name="Sun J."/>
            <person name="Liu Y."/>
        </authorList>
    </citation>
    <scope>NUCLEOTIDE SEQUENCE [LARGE SCALE GENOMIC DNA]</scope>
    <source>
        <strain evidence="12 13">B18</strain>
    </source>
</reference>
<evidence type="ECO:0000256" key="3">
    <source>
        <dbReference type="ARBA" id="ARBA00010718"/>
    </source>
</evidence>
<feature type="domain" description="Alpha-carbonic anhydrase" evidence="11">
    <location>
        <begin position="25"/>
        <end position="245"/>
    </location>
</feature>
<evidence type="ECO:0000256" key="1">
    <source>
        <dbReference type="ARBA" id="ARBA00001947"/>
    </source>
</evidence>
<evidence type="ECO:0000256" key="6">
    <source>
        <dbReference type="ARBA" id="ARBA00022723"/>
    </source>
</evidence>
<dbReference type="GO" id="GO:0008270">
    <property type="term" value="F:zinc ion binding"/>
    <property type="evidence" value="ECO:0007669"/>
    <property type="project" value="UniProtKB-UniRule"/>
</dbReference>
<comment type="function">
    <text evidence="2 10">Reversible hydration of carbon dioxide.</text>
</comment>
<protein>
    <recommendedName>
        <fullName evidence="5 10">Carbonic anhydrase</fullName>
        <ecNumber evidence="4 10">4.2.1.1</ecNumber>
    </recommendedName>
</protein>
<sequence length="245" mass="27634">MKRSIFAATALLSMNMAFAAEGSHFDWSYAAQTAPDKWSQLKPEYQACAGMNQAPINIAQTTPAQLPPLKLNYAAEAKTIVNNQRTVQVNFEQGSHLELDQKIFELKQFHLHSPSENTIQGQSFAMEMHLIHATPAGELAVLAIMFQEGQENPKLKQLWQELPQQAGEAITLHHQDVAAAFLPEQRDYYRFNGSLTTPPCTEGVRWIVFKQIQQASRQQIQAFSQLMEHPNNRPVQPTNARLVLE</sequence>
<evidence type="ECO:0000313" key="12">
    <source>
        <dbReference type="EMBL" id="QIC70932.1"/>
    </source>
</evidence>
<dbReference type="AlphaFoldDB" id="A0A6C0Y4Y4"/>
<evidence type="ECO:0000256" key="4">
    <source>
        <dbReference type="ARBA" id="ARBA00012925"/>
    </source>
</evidence>
<dbReference type="InterPro" id="IPR036398">
    <property type="entry name" value="CA_dom_sf"/>
</dbReference>
<comment type="similarity">
    <text evidence="3 10">Belongs to the alpha-carbonic anhydrase family.</text>
</comment>
<dbReference type="PANTHER" id="PTHR18952:SF265">
    <property type="entry name" value="CARBONIC ANHYDRASE"/>
    <property type="match status" value="1"/>
</dbReference>
<feature type="signal peptide" evidence="10">
    <location>
        <begin position="1"/>
        <end position="19"/>
    </location>
</feature>
<evidence type="ECO:0000256" key="2">
    <source>
        <dbReference type="ARBA" id="ARBA00002904"/>
    </source>
</evidence>
<dbReference type="PROSITE" id="PS00162">
    <property type="entry name" value="ALPHA_CA_1"/>
    <property type="match status" value="1"/>
</dbReference>
<organism evidence="12 13">
    <name type="scientific">Acinetobacter indicus</name>
    <dbReference type="NCBI Taxonomy" id="756892"/>
    <lineage>
        <taxon>Bacteria</taxon>
        <taxon>Pseudomonadati</taxon>
        <taxon>Pseudomonadota</taxon>
        <taxon>Gammaproteobacteria</taxon>
        <taxon>Moraxellales</taxon>
        <taxon>Moraxellaceae</taxon>
        <taxon>Acinetobacter</taxon>
    </lineage>
</organism>
<dbReference type="InterPro" id="IPR023561">
    <property type="entry name" value="Carbonic_anhydrase_a-class"/>
</dbReference>
<evidence type="ECO:0000256" key="10">
    <source>
        <dbReference type="RuleBase" id="RU367011"/>
    </source>
</evidence>
<comment type="catalytic activity">
    <reaction evidence="9 10">
        <text>hydrogencarbonate + H(+) = CO2 + H2O</text>
        <dbReference type="Rhea" id="RHEA:10748"/>
        <dbReference type="ChEBI" id="CHEBI:15377"/>
        <dbReference type="ChEBI" id="CHEBI:15378"/>
        <dbReference type="ChEBI" id="CHEBI:16526"/>
        <dbReference type="ChEBI" id="CHEBI:17544"/>
        <dbReference type="EC" id="4.2.1.1"/>
    </reaction>
</comment>
<accession>A0A6C0Y4Y4</accession>
<dbReference type="EC" id="4.2.1.1" evidence="4 10"/>
<feature type="chain" id="PRO_5025714581" description="Carbonic anhydrase" evidence="10">
    <location>
        <begin position="20"/>
        <end position="245"/>
    </location>
</feature>
<dbReference type="GO" id="GO:0004089">
    <property type="term" value="F:carbonate dehydratase activity"/>
    <property type="evidence" value="ECO:0007669"/>
    <property type="project" value="UniProtKB-UniRule"/>
</dbReference>
<evidence type="ECO:0000259" key="11">
    <source>
        <dbReference type="PROSITE" id="PS51144"/>
    </source>
</evidence>
<evidence type="ECO:0000256" key="9">
    <source>
        <dbReference type="ARBA" id="ARBA00048348"/>
    </source>
</evidence>